<dbReference type="PANTHER" id="PTHR47524">
    <property type="entry name" value="20S RRNA ACCUMULATION PROTEIN 4"/>
    <property type="match status" value="1"/>
</dbReference>
<protein>
    <submittedName>
        <fullName evidence="3">Programmed cell death protein 2</fullName>
    </submittedName>
</protein>
<feature type="compositionally biased region" description="Low complexity" evidence="1">
    <location>
        <begin position="199"/>
        <end position="208"/>
    </location>
</feature>
<feature type="region of interest" description="Disordered" evidence="1">
    <location>
        <begin position="124"/>
        <end position="276"/>
    </location>
</feature>
<evidence type="ECO:0000256" key="1">
    <source>
        <dbReference type="SAM" id="MobiDB-lite"/>
    </source>
</evidence>
<feature type="compositionally biased region" description="Polar residues" evidence="1">
    <location>
        <begin position="219"/>
        <end position="228"/>
    </location>
</feature>
<keyword evidence="4" id="KW-1185">Reference proteome</keyword>
<evidence type="ECO:0000313" key="3">
    <source>
        <dbReference type="EMBL" id="KAF2459524.1"/>
    </source>
</evidence>
<dbReference type="EMBL" id="MU001675">
    <property type="protein sequence ID" value="KAF2459524.1"/>
    <property type="molecule type" value="Genomic_DNA"/>
</dbReference>
<feature type="compositionally biased region" description="Gly residues" evidence="1">
    <location>
        <begin position="306"/>
        <end position="315"/>
    </location>
</feature>
<proteinExistence type="predicted"/>
<evidence type="ECO:0000313" key="4">
    <source>
        <dbReference type="Proteomes" id="UP000799766"/>
    </source>
</evidence>
<dbReference type="AlphaFoldDB" id="A0A6A6P6Q2"/>
<reference evidence="3" key="1">
    <citation type="journal article" date="2020" name="Stud. Mycol.">
        <title>101 Dothideomycetes genomes: a test case for predicting lifestyles and emergence of pathogens.</title>
        <authorList>
            <person name="Haridas S."/>
            <person name="Albert R."/>
            <person name="Binder M."/>
            <person name="Bloem J."/>
            <person name="Labutti K."/>
            <person name="Salamov A."/>
            <person name="Andreopoulos B."/>
            <person name="Baker S."/>
            <person name="Barry K."/>
            <person name="Bills G."/>
            <person name="Bluhm B."/>
            <person name="Cannon C."/>
            <person name="Castanera R."/>
            <person name="Culley D."/>
            <person name="Daum C."/>
            <person name="Ezra D."/>
            <person name="Gonzalez J."/>
            <person name="Henrissat B."/>
            <person name="Kuo A."/>
            <person name="Liang C."/>
            <person name="Lipzen A."/>
            <person name="Lutzoni F."/>
            <person name="Magnuson J."/>
            <person name="Mondo S."/>
            <person name="Nolan M."/>
            <person name="Ohm R."/>
            <person name="Pangilinan J."/>
            <person name="Park H.-J."/>
            <person name="Ramirez L."/>
            <person name="Alfaro M."/>
            <person name="Sun H."/>
            <person name="Tritt A."/>
            <person name="Yoshinaga Y."/>
            <person name="Zwiers L.-H."/>
            <person name="Turgeon B."/>
            <person name="Goodwin S."/>
            <person name="Spatafora J."/>
            <person name="Crous P."/>
            <person name="Grigoriev I."/>
        </authorList>
    </citation>
    <scope>NUCLEOTIDE SEQUENCE</scope>
    <source>
        <strain evidence="3">ATCC 16933</strain>
    </source>
</reference>
<dbReference type="InterPro" id="IPR007320">
    <property type="entry name" value="PDCD2_C"/>
</dbReference>
<name>A0A6A6P6Q2_9PEZI</name>
<dbReference type="Pfam" id="PF04194">
    <property type="entry name" value="PDCD2_C"/>
    <property type="match status" value="1"/>
</dbReference>
<dbReference type="Proteomes" id="UP000799766">
    <property type="component" value="Unassembled WGS sequence"/>
</dbReference>
<organism evidence="3 4">
    <name type="scientific">Lineolata rhizophorae</name>
    <dbReference type="NCBI Taxonomy" id="578093"/>
    <lineage>
        <taxon>Eukaryota</taxon>
        <taxon>Fungi</taxon>
        <taxon>Dikarya</taxon>
        <taxon>Ascomycota</taxon>
        <taxon>Pezizomycotina</taxon>
        <taxon>Dothideomycetes</taxon>
        <taxon>Dothideomycetes incertae sedis</taxon>
        <taxon>Lineolatales</taxon>
        <taxon>Lineolataceae</taxon>
        <taxon>Lineolata</taxon>
    </lineage>
</organism>
<dbReference type="PANTHER" id="PTHR47524:SF1">
    <property type="entry name" value="20S RRNA ACCUMULATION PROTEIN 4"/>
    <property type="match status" value="1"/>
</dbReference>
<evidence type="ECO:0000259" key="2">
    <source>
        <dbReference type="Pfam" id="PF04194"/>
    </source>
</evidence>
<dbReference type="GO" id="GO:0005737">
    <property type="term" value="C:cytoplasm"/>
    <property type="evidence" value="ECO:0007669"/>
    <property type="project" value="InterPro"/>
</dbReference>
<feature type="compositionally biased region" description="Low complexity" evidence="1">
    <location>
        <begin position="148"/>
        <end position="190"/>
    </location>
</feature>
<dbReference type="GO" id="GO:0030490">
    <property type="term" value="P:maturation of SSU-rRNA"/>
    <property type="evidence" value="ECO:0007669"/>
    <property type="project" value="TreeGrafter"/>
</dbReference>
<dbReference type="OrthoDB" id="443682at2759"/>
<feature type="compositionally biased region" description="Pro residues" evidence="1">
    <location>
        <begin position="258"/>
        <end position="275"/>
    </location>
</feature>
<feature type="domain" description="Programmed cell death protein 2 C-terminal" evidence="2">
    <location>
        <begin position="329"/>
        <end position="466"/>
    </location>
</feature>
<feature type="region of interest" description="Disordered" evidence="1">
    <location>
        <begin position="289"/>
        <end position="323"/>
    </location>
</feature>
<feature type="compositionally biased region" description="Low complexity" evidence="1">
    <location>
        <begin position="238"/>
        <end position="257"/>
    </location>
</feature>
<accession>A0A6A6P6Q2</accession>
<gene>
    <name evidence="3" type="ORF">BDY21DRAFT_409035</name>
</gene>
<sequence>MPPYDSDSSGDEVDEDFTETNVLLGYASKEPTDDNVSHLGGFPTWLDPSTPPPGALAKCKTCNGLLTLLLQLNGDMPDRFPAHERRLYVFSCRRKACRRKAGSVRALRGVRVSESASVAVGDAEKPAATGLDGDKAEQKEWVSPQERLSLGGKLFGSGSSVSEPASPAASARPNPFSAAAASQAPANPFSRPAPPPLSPFSTASSLAAKPPQKPDEPSPSATASTTLPESFASKVRLSSPESTATTTTTTSSSSSPQPAAPPEPWPPESAFPKPYPLYHLDAEYETLDAAKPAPLPAHARMELDDGGSGGGSSGGGKDDSKDAFESSLDRAFQRFADRLAQNPEQVLRYEFGGAPLLYSRDDAVGRALAPAEPGSAAAGAPRIATVSAAAGGPAGGMPRCANCGAARVFEAQLTPHAIAELEAEELGLEGMDWGTVILAVCERDCEPAHVREGQVGYVEEWAGVQWEEVGKMPGKA</sequence>